<dbReference type="InterPro" id="IPR036188">
    <property type="entry name" value="FAD/NAD-bd_sf"/>
</dbReference>
<dbReference type="Proteomes" id="UP000035721">
    <property type="component" value="Unassembled WGS sequence"/>
</dbReference>
<dbReference type="SUPFAM" id="SSF51905">
    <property type="entry name" value="FAD/NAD(P)-binding domain"/>
    <property type="match status" value="1"/>
</dbReference>
<dbReference type="AlphaFoldDB" id="A0A077LY76"/>
<proteinExistence type="predicted"/>
<evidence type="ECO:0000259" key="1">
    <source>
        <dbReference type="Pfam" id="PF01494"/>
    </source>
</evidence>
<dbReference type="EMBL" id="CAJB01000062">
    <property type="protein sequence ID" value="CCH76929.1"/>
    <property type="molecule type" value="Genomic_DNA"/>
</dbReference>
<sequence length="484" mass="51169">MLPHRAPATTDVLVAGAGPTGLTTALLLARAGHHVTVLDRDAAAPPDAASCDPARWSRPGVAQFTQPHYLLPRWTTEMRGELPDLLDRLVAAGATRVNQLHLQPESATCGWQPGDERFDTVATRRAWLEAVLADGADHEPGVVLRRGVRATGLLHATEADGAIRVTGLRTTAGAMVAGLVVDAMGRRTPLPGWVGDLDPTVPRVTRQQAGFVYCSRQFRARADRPPRGAGPVLVHHPSLSVLTIPQDRGTYAVAIVRASGDRGLRGLREVDAWSSVARTCPTSAAWVAEGTPTTAVMAYATRDDRRLGWVGADGPRLTGVVAVGDAWATTSPMLGRGATLGLLHAQALRDVLDGWPDGSPTLAVRAEDEADRRIAPWVEASWSFTRHRAAQMAAEATDTAYETEDPAWVATTALLAGAWQDPVLARCASAVGGLLESPATVLSRPDVAARLRSHVGRPIDGAGEPTRRDLLHALGTTPAAVPGP</sequence>
<gene>
    <name evidence="2" type="ORF">BN12_1540004</name>
</gene>
<dbReference type="PRINTS" id="PR00420">
    <property type="entry name" value="RNGMNOXGNASE"/>
</dbReference>
<accession>A0A077LY76</accession>
<organism evidence="2 3">
    <name type="scientific">Nostocoides japonicum T1-X7</name>
    <dbReference type="NCBI Taxonomy" id="1194083"/>
    <lineage>
        <taxon>Bacteria</taxon>
        <taxon>Bacillati</taxon>
        <taxon>Actinomycetota</taxon>
        <taxon>Actinomycetes</taxon>
        <taxon>Micrococcales</taxon>
        <taxon>Intrasporangiaceae</taxon>
        <taxon>Nostocoides</taxon>
    </lineage>
</organism>
<dbReference type="Pfam" id="PF01494">
    <property type="entry name" value="FAD_binding_3"/>
    <property type="match status" value="1"/>
</dbReference>
<reference evidence="2 3" key="1">
    <citation type="journal article" date="2013" name="ISME J.">
        <title>A metabolic model for members of the genus Tetrasphaera involved in enhanced biological phosphorus removal.</title>
        <authorList>
            <person name="Kristiansen R."/>
            <person name="Nguyen H.T.T."/>
            <person name="Saunders A.M."/>
            <person name="Nielsen J.L."/>
            <person name="Wimmer R."/>
            <person name="Le V.Q."/>
            <person name="McIlroy S.J."/>
            <person name="Petrovski S."/>
            <person name="Seviour R.J."/>
            <person name="Calteau A."/>
            <person name="Nielsen K.L."/>
            <person name="Nielsen P.H."/>
        </authorList>
    </citation>
    <scope>NUCLEOTIDE SEQUENCE [LARGE SCALE GENOMIC DNA]</scope>
    <source>
        <strain evidence="2 3">T1-X7</strain>
    </source>
</reference>
<comment type="caution">
    <text evidence="2">The sequence shown here is derived from an EMBL/GenBank/DDBJ whole genome shotgun (WGS) entry which is preliminary data.</text>
</comment>
<dbReference type="Gene3D" id="3.30.9.100">
    <property type="match status" value="1"/>
</dbReference>
<name>A0A077LY76_9MICO</name>
<dbReference type="STRING" id="1194083.BN12_1540004"/>
<evidence type="ECO:0000313" key="3">
    <source>
        <dbReference type="Proteomes" id="UP000035721"/>
    </source>
</evidence>
<dbReference type="RefSeq" id="WP_048553787.1">
    <property type="nucleotide sequence ID" value="NZ_HF570958.1"/>
</dbReference>
<protein>
    <submittedName>
        <fullName evidence="2">Putative FAD dependent oxidoreductase</fullName>
    </submittedName>
</protein>
<keyword evidence="3" id="KW-1185">Reference proteome</keyword>
<dbReference type="InterPro" id="IPR002938">
    <property type="entry name" value="FAD-bd"/>
</dbReference>
<dbReference type="Gene3D" id="3.50.50.60">
    <property type="entry name" value="FAD/NAD(P)-binding domain"/>
    <property type="match status" value="2"/>
</dbReference>
<evidence type="ECO:0000313" key="2">
    <source>
        <dbReference type="EMBL" id="CCH76929.1"/>
    </source>
</evidence>
<feature type="domain" description="FAD-binding" evidence="1">
    <location>
        <begin position="10"/>
        <end position="44"/>
    </location>
</feature>
<dbReference type="OrthoDB" id="9790035at2"/>